<keyword evidence="3" id="KW-1185">Reference proteome</keyword>
<organism evidence="2 3">
    <name type="scientific">Paenibacillus oryzisoli</name>
    <dbReference type="NCBI Taxonomy" id="1850517"/>
    <lineage>
        <taxon>Bacteria</taxon>
        <taxon>Bacillati</taxon>
        <taxon>Bacillota</taxon>
        <taxon>Bacilli</taxon>
        <taxon>Bacillales</taxon>
        <taxon>Paenibacillaceae</taxon>
        <taxon>Paenibacillus</taxon>
    </lineage>
</organism>
<evidence type="ECO:0000259" key="1">
    <source>
        <dbReference type="Pfam" id="PF06527"/>
    </source>
</evidence>
<dbReference type="Pfam" id="PF06527">
    <property type="entry name" value="TniQ"/>
    <property type="match status" value="1"/>
</dbReference>
<evidence type="ECO:0000313" key="2">
    <source>
        <dbReference type="EMBL" id="OAS13752.1"/>
    </source>
</evidence>
<accession>A0A197ZY49</accession>
<comment type="caution">
    <text evidence="2">The sequence shown here is derived from an EMBL/GenBank/DDBJ whole genome shotgun (WGS) entry which is preliminary data.</text>
</comment>
<feature type="domain" description="TniQ" evidence="1">
    <location>
        <begin position="10"/>
        <end position="58"/>
    </location>
</feature>
<dbReference type="AlphaFoldDB" id="A0A197ZY49"/>
<gene>
    <name evidence="2" type="ORF">A8708_25260</name>
</gene>
<dbReference type="InterPro" id="IPR009492">
    <property type="entry name" value="TniQ"/>
</dbReference>
<evidence type="ECO:0000313" key="3">
    <source>
        <dbReference type="Proteomes" id="UP000078454"/>
    </source>
</evidence>
<dbReference type="EMBL" id="LYPB01000092">
    <property type="protein sequence ID" value="OAS13752.1"/>
    <property type="molecule type" value="Genomic_DNA"/>
</dbReference>
<dbReference type="Proteomes" id="UP000078454">
    <property type="component" value="Unassembled WGS sequence"/>
</dbReference>
<sequence length="188" mass="21837">MTMIYWCNIISAKKLFREFRAWCPLCIHDQLTKYPLPYEPLLWTLEGVRVCTIHNVKLEDHCPICKKQTPYFHCKSPYAFCVNCNAFVGDSRNLIAVQNNNDLDLSNCIGRLITYEKKGAQPNSTTFIEKVGRYIKKNYKSNLSEFSKAIRVPEREVINIFCEGQTPRLETIAKICTHMKKSLHQIAK</sequence>
<protein>
    <recommendedName>
        <fullName evidence="1">TniQ domain-containing protein</fullName>
    </recommendedName>
</protein>
<reference evidence="2 3" key="1">
    <citation type="submission" date="2016-05" db="EMBL/GenBank/DDBJ databases">
        <title>Paenibacillus sp. 1ZS3-15 nov., isolated from the rhizosphere soil.</title>
        <authorList>
            <person name="Zhang X.X."/>
            <person name="Zhang J."/>
        </authorList>
    </citation>
    <scope>NUCLEOTIDE SEQUENCE [LARGE SCALE GENOMIC DNA]</scope>
    <source>
        <strain evidence="2 3">1ZS3-15</strain>
    </source>
</reference>
<name>A0A197ZY49_9BACL</name>
<proteinExistence type="predicted"/>